<dbReference type="PANTHER" id="PTHR22050:SF2">
    <property type="entry name" value="TRANSMEMBRANE PROTEIN 131-LIKE"/>
    <property type="match status" value="1"/>
</dbReference>
<reference evidence="3" key="2">
    <citation type="submission" date="2025-08" db="UniProtKB">
        <authorList>
            <consortium name="Ensembl"/>
        </authorList>
    </citation>
    <scope>IDENTIFICATION</scope>
</reference>
<evidence type="ECO:0000259" key="2">
    <source>
        <dbReference type="Pfam" id="PF19532"/>
    </source>
</evidence>
<sequence length="425" mass="46937">MGTSSRLDVERPTALSSALSQMSSVVEVWQAEDTDPLVPTQVEERSKDCLPLQESSSFYVPENERPLRFQPPSLEFGTQPLGLPRAETIYIHNPSQELPVTLLSMFTSSRHFHMPSFHRRVIPPRGKASFKLVFLPTEEGNVENSLFINTSAHGVLSYQVFGLGVHRGSLKGVHRKDSVLIFPNIQSIKLSQTQEDSSNITILGLLLECSLPKSMYSQPQGSCFQSVEDHTAGVEQRLNLQIRLSERTERPADLDKLKPYVIEHILVLLVAPATDRGSANGEPKIGIYMLNSGGKKLYVKEIQLLSKVDSTLEFSPVLLRASATNFTQVATLACRGSLPGQGRRCSSQISLQVLGNHTVNTFPGFHSTHRGLELSSLFQVRQRQRGADHVDLWLTNTLHFPLAVQDATLSPESQGLLKVGGGLLL</sequence>
<feature type="domain" description="Transmembrane protein 131-like N-terminal" evidence="1">
    <location>
        <begin position="67"/>
        <end position="150"/>
    </location>
</feature>
<dbReference type="GO" id="GO:0016020">
    <property type="term" value="C:membrane"/>
    <property type="evidence" value="ECO:0007669"/>
    <property type="project" value="TreeGrafter"/>
</dbReference>
<dbReference type="Pfam" id="PF12371">
    <property type="entry name" value="TMEM131_like_N"/>
    <property type="match status" value="1"/>
</dbReference>
<keyword evidence="4" id="KW-1185">Reference proteome</keyword>
<reference evidence="3" key="3">
    <citation type="submission" date="2025-09" db="UniProtKB">
        <authorList>
            <consortium name="Ensembl"/>
        </authorList>
    </citation>
    <scope>IDENTIFICATION</scope>
</reference>
<feature type="domain" description="Transmembrane protein 131-like second Ig-like" evidence="2">
    <location>
        <begin position="176"/>
        <end position="335"/>
    </location>
</feature>
<dbReference type="InterPro" id="IPR045695">
    <property type="entry name" value="TMEM131-like_Ig_dom2"/>
</dbReference>
<evidence type="ECO:0000313" key="3">
    <source>
        <dbReference type="Ensembl" id="ENSHHUP00000065391.1"/>
    </source>
</evidence>
<dbReference type="Ensembl" id="ENSHHUT00000067606.1">
    <property type="protein sequence ID" value="ENSHHUP00000065391.1"/>
    <property type="gene ID" value="ENSHHUG00000038584.1"/>
</dbReference>
<evidence type="ECO:0000313" key="4">
    <source>
        <dbReference type="Proteomes" id="UP000314982"/>
    </source>
</evidence>
<dbReference type="Pfam" id="PF19532">
    <property type="entry name" value="Ig_TMEM131L_2nd"/>
    <property type="match status" value="1"/>
</dbReference>
<dbReference type="GeneTree" id="ENSGT00530000063614"/>
<proteinExistence type="predicted"/>
<accession>A0A4W5PL76</accession>
<dbReference type="Gene3D" id="2.60.40.10">
    <property type="entry name" value="Immunoglobulins"/>
    <property type="match status" value="1"/>
</dbReference>
<dbReference type="PANTHER" id="PTHR22050">
    <property type="entry name" value="RW1 PROTEIN HOMOLOG"/>
    <property type="match status" value="1"/>
</dbReference>
<name>A0A4W5PL76_9TELE</name>
<dbReference type="InterPro" id="IPR022113">
    <property type="entry name" value="TMEM131L_N"/>
</dbReference>
<dbReference type="InterPro" id="IPR013783">
    <property type="entry name" value="Ig-like_fold"/>
</dbReference>
<dbReference type="InterPro" id="IPR039877">
    <property type="entry name" value="TMEM131-like"/>
</dbReference>
<organism evidence="3 4">
    <name type="scientific">Hucho hucho</name>
    <name type="common">huchen</name>
    <dbReference type="NCBI Taxonomy" id="62062"/>
    <lineage>
        <taxon>Eukaryota</taxon>
        <taxon>Metazoa</taxon>
        <taxon>Chordata</taxon>
        <taxon>Craniata</taxon>
        <taxon>Vertebrata</taxon>
        <taxon>Euteleostomi</taxon>
        <taxon>Actinopterygii</taxon>
        <taxon>Neopterygii</taxon>
        <taxon>Teleostei</taxon>
        <taxon>Protacanthopterygii</taxon>
        <taxon>Salmoniformes</taxon>
        <taxon>Salmonidae</taxon>
        <taxon>Salmoninae</taxon>
        <taxon>Hucho</taxon>
    </lineage>
</organism>
<evidence type="ECO:0000259" key="1">
    <source>
        <dbReference type="Pfam" id="PF12371"/>
    </source>
</evidence>
<reference evidence="4" key="1">
    <citation type="submission" date="2018-06" db="EMBL/GenBank/DDBJ databases">
        <title>Genome assembly of Danube salmon.</title>
        <authorList>
            <person name="Macqueen D.J."/>
            <person name="Gundappa M.K."/>
        </authorList>
    </citation>
    <scope>NUCLEOTIDE SEQUENCE [LARGE SCALE GENOMIC DNA]</scope>
</reference>
<protein>
    <submittedName>
        <fullName evidence="3">Uncharacterized protein</fullName>
    </submittedName>
</protein>
<dbReference type="AlphaFoldDB" id="A0A4W5PL76"/>
<dbReference type="Proteomes" id="UP000314982">
    <property type="component" value="Unassembled WGS sequence"/>
</dbReference>